<name>A0A011WSU6_RUMAL</name>
<proteinExistence type="predicted"/>
<comment type="caution">
    <text evidence="1">The sequence shown here is derived from an EMBL/GenBank/DDBJ whole genome shotgun (WGS) entry which is preliminary data.</text>
</comment>
<dbReference type="Proteomes" id="UP000021369">
    <property type="component" value="Unassembled WGS sequence"/>
</dbReference>
<organism evidence="1 2">
    <name type="scientific">Ruminococcus albus SY3</name>
    <dbReference type="NCBI Taxonomy" id="1341156"/>
    <lineage>
        <taxon>Bacteria</taxon>
        <taxon>Bacillati</taxon>
        <taxon>Bacillota</taxon>
        <taxon>Clostridia</taxon>
        <taxon>Eubacteriales</taxon>
        <taxon>Oscillospiraceae</taxon>
        <taxon>Ruminococcus</taxon>
    </lineage>
</organism>
<evidence type="ECO:0000313" key="2">
    <source>
        <dbReference type="Proteomes" id="UP000021369"/>
    </source>
</evidence>
<dbReference type="PATRIC" id="fig|1341156.4.peg.1380"/>
<dbReference type="OrthoDB" id="529660at2"/>
<accession>A0A011WSU6</accession>
<reference evidence="1 2" key="1">
    <citation type="submission" date="2013-06" db="EMBL/GenBank/DDBJ databases">
        <title>Rumen cellulosomics: divergent fiber-degrading strategies revealed by comparative genome-wide analysis of six Ruminococcal strains.</title>
        <authorList>
            <person name="Dassa B."/>
            <person name="Borovok I."/>
            <person name="Lamed R."/>
            <person name="Flint H."/>
            <person name="Yeoman C.J."/>
            <person name="White B."/>
            <person name="Bayer E.A."/>
        </authorList>
    </citation>
    <scope>NUCLEOTIDE SEQUENCE [LARGE SCALE GENOMIC DNA]</scope>
    <source>
        <strain evidence="1 2">SY3</strain>
    </source>
</reference>
<dbReference type="RefSeq" id="WP_037285667.1">
    <property type="nucleotide sequence ID" value="NZ_JEOB01000002.1"/>
</dbReference>
<gene>
    <name evidence="1" type="ORF">RASY3_04785</name>
</gene>
<protein>
    <submittedName>
        <fullName evidence="1">Uncharacterized protein</fullName>
    </submittedName>
</protein>
<dbReference type="AlphaFoldDB" id="A0A011WSU6"/>
<evidence type="ECO:0000313" key="1">
    <source>
        <dbReference type="EMBL" id="EXM40070.1"/>
    </source>
</evidence>
<dbReference type="EMBL" id="JEOB01000002">
    <property type="protein sequence ID" value="EXM40070.1"/>
    <property type="molecule type" value="Genomic_DNA"/>
</dbReference>
<keyword evidence="2" id="KW-1185">Reference proteome</keyword>
<sequence>MKLSNEDAKLFYELFFPLLDYVNREYHILPEEDYFGQGMIDPQDAVEVAHFLWERTWIIDDYLERSDLPEEHMEILKSWKGCITGRFIIERHLKKGSVFISIDDNSVFLVNGIVSSWEEMLTNAPMPTLLDATLLPFKNAIISDGLVSVIPIIFGPNSKADFKEIYMDAKRNGEIKARI</sequence>